<proteinExistence type="predicted"/>
<evidence type="ECO:0000259" key="1">
    <source>
        <dbReference type="Pfam" id="PF25856"/>
    </source>
</evidence>
<comment type="caution">
    <text evidence="2">The sequence shown here is derived from an EMBL/GenBank/DDBJ whole genome shotgun (WGS) entry which is preliminary data.</text>
</comment>
<dbReference type="Proteomes" id="UP001210809">
    <property type="component" value="Unassembled WGS sequence"/>
</dbReference>
<dbReference type="EMBL" id="JAQLXW010000010">
    <property type="protein sequence ID" value="MDB8004050.1"/>
    <property type="molecule type" value="Genomic_DNA"/>
</dbReference>
<reference evidence="2" key="1">
    <citation type="submission" date="2023-01" db="EMBL/GenBank/DDBJ databases">
        <title>Human gut microbiome strain richness.</title>
        <authorList>
            <person name="Chen-Liaw A."/>
        </authorList>
    </citation>
    <scope>NUCLEOTIDE SEQUENCE</scope>
    <source>
        <strain evidence="2">1001283st1_G1_1001283B150217_161031</strain>
    </source>
</reference>
<evidence type="ECO:0000313" key="3">
    <source>
        <dbReference type="Proteomes" id="UP001210809"/>
    </source>
</evidence>
<evidence type="ECO:0000313" key="2">
    <source>
        <dbReference type="EMBL" id="MDB8004050.1"/>
    </source>
</evidence>
<dbReference type="InterPro" id="IPR058987">
    <property type="entry name" value="MPN635_N"/>
</dbReference>
<gene>
    <name evidence="2" type="ORF">PNE09_08205</name>
</gene>
<dbReference type="AlphaFoldDB" id="A0AAW6CZ81"/>
<protein>
    <recommendedName>
        <fullName evidence="1">MPN635 N-terminal domain-containing protein</fullName>
    </recommendedName>
</protein>
<dbReference type="InterPro" id="IPR036890">
    <property type="entry name" value="HATPase_C_sf"/>
</dbReference>
<feature type="domain" description="MPN635 N-terminal" evidence="1">
    <location>
        <begin position="153"/>
        <end position="244"/>
    </location>
</feature>
<dbReference type="Gene3D" id="3.30.565.10">
    <property type="entry name" value="Histidine kinase-like ATPase, C-terminal domain"/>
    <property type="match status" value="1"/>
</dbReference>
<accession>A0AAW6CZ81</accession>
<dbReference type="SUPFAM" id="SSF55874">
    <property type="entry name" value="ATPase domain of HSP90 chaperone/DNA topoisomerase II/histidine kinase"/>
    <property type="match status" value="1"/>
</dbReference>
<sequence length="469" mass="53539">MEKIREFDLNIEKILENWEVYHAIREIIANALDEQILTRTKNIDIYQDDSSWWHIKDYGRGLNYHHLTQNENDEKLNNDKLIGRFGVGLKDALATLYRHNIKVKIKSKYGDITLKTASKVGFEDIITLHAEILPPENENMIGTDFCLFGCAADDIEKAKSLFLSFTNDDILETTKYGQVIQKNGTGSIIYINGVKVAQEDNFLFSYNITLLNSQIKKALNRERTNVGRSAYTSRIKDILLSCDSEEVIEELVYDLQNYTSGDKHDELSWNDVAIYASKKLSQIDSTTTFVTAQQAIDTPSIIDDMRRKGQNPIVVSDSLVNKMDQYNDTAENGDTLTTVRQYIEDEKSKFSPTVVDISELTLNERNIYNKTSDILNTIGGKPKSVRIIQIVDKIYENEFYYKTVGLWIQEEGKILIKRNQLSCITDYAGTLLHECAHAISYADDVSRDFENELTKIIGKLASKIISKND</sequence>
<name>A0AAW6CZ81_9FIRM</name>
<dbReference type="Pfam" id="PF25856">
    <property type="entry name" value="MPN635_N"/>
    <property type="match status" value="1"/>
</dbReference>
<organism evidence="2 3">
    <name type="scientific">[Eubacterium] siraeum</name>
    <dbReference type="NCBI Taxonomy" id="39492"/>
    <lineage>
        <taxon>Bacteria</taxon>
        <taxon>Bacillati</taxon>
        <taxon>Bacillota</taxon>
        <taxon>Clostridia</taxon>
        <taxon>Eubacteriales</taxon>
        <taxon>Oscillospiraceae</taxon>
        <taxon>Oscillospiraceae incertae sedis</taxon>
    </lineage>
</organism>